<dbReference type="Proteomes" id="UP000276133">
    <property type="component" value="Unassembled WGS sequence"/>
</dbReference>
<organism evidence="1 2">
    <name type="scientific">Brachionus plicatilis</name>
    <name type="common">Marine rotifer</name>
    <name type="synonym">Brachionus muelleri</name>
    <dbReference type="NCBI Taxonomy" id="10195"/>
    <lineage>
        <taxon>Eukaryota</taxon>
        <taxon>Metazoa</taxon>
        <taxon>Spiralia</taxon>
        <taxon>Gnathifera</taxon>
        <taxon>Rotifera</taxon>
        <taxon>Eurotatoria</taxon>
        <taxon>Monogononta</taxon>
        <taxon>Pseudotrocha</taxon>
        <taxon>Ploima</taxon>
        <taxon>Brachionidae</taxon>
        <taxon>Brachionus</taxon>
    </lineage>
</organism>
<evidence type="ECO:0000313" key="2">
    <source>
        <dbReference type="Proteomes" id="UP000276133"/>
    </source>
</evidence>
<reference evidence="1 2" key="1">
    <citation type="journal article" date="2018" name="Sci. Rep.">
        <title>Genomic signatures of local adaptation to the degree of environmental predictability in rotifers.</title>
        <authorList>
            <person name="Franch-Gras L."/>
            <person name="Hahn C."/>
            <person name="Garcia-Roger E.M."/>
            <person name="Carmona M.J."/>
            <person name="Serra M."/>
            <person name="Gomez A."/>
        </authorList>
    </citation>
    <scope>NUCLEOTIDE SEQUENCE [LARGE SCALE GENOMIC DNA]</scope>
    <source>
        <strain evidence="1">HYR1</strain>
    </source>
</reference>
<protein>
    <submittedName>
        <fullName evidence="1">Uncharacterized protein</fullName>
    </submittedName>
</protein>
<name>A0A3M7SD37_BRAPC</name>
<comment type="caution">
    <text evidence="1">The sequence shown here is derived from an EMBL/GenBank/DDBJ whole genome shotgun (WGS) entry which is preliminary data.</text>
</comment>
<gene>
    <name evidence="1" type="ORF">BpHYR1_019120</name>
</gene>
<sequence length="64" mass="7212">MVYKTWAKFNKSSNSSVDLTVQTNLKASIDKCQSLLANKTIAWTYITKKDKHIDSSMNASEVNN</sequence>
<proteinExistence type="predicted"/>
<dbReference type="AlphaFoldDB" id="A0A3M7SD37"/>
<dbReference type="EMBL" id="REGN01001607">
    <property type="protein sequence ID" value="RNA33659.1"/>
    <property type="molecule type" value="Genomic_DNA"/>
</dbReference>
<keyword evidence="2" id="KW-1185">Reference proteome</keyword>
<evidence type="ECO:0000313" key="1">
    <source>
        <dbReference type="EMBL" id="RNA33659.1"/>
    </source>
</evidence>
<accession>A0A3M7SD37</accession>